<organism evidence="1 2">
    <name type="scientific">Lentithecium fluviatile CBS 122367</name>
    <dbReference type="NCBI Taxonomy" id="1168545"/>
    <lineage>
        <taxon>Eukaryota</taxon>
        <taxon>Fungi</taxon>
        <taxon>Dikarya</taxon>
        <taxon>Ascomycota</taxon>
        <taxon>Pezizomycotina</taxon>
        <taxon>Dothideomycetes</taxon>
        <taxon>Pleosporomycetidae</taxon>
        <taxon>Pleosporales</taxon>
        <taxon>Massarineae</taxon>
        <taxon>Lentitheciaceae</taxon>
        <taxon>Lentithecium</taxon>
    </lineage>
</organism>
<dbReference type="AlphaFoldDB" id="A0A6G1ICD3"/>
<reference evidence="1" key="1">
    <citation type="journal article" date="2020" name="Stud. Mycol.">
        <title>101 Dothideomycetes genomes: a test case for predicting lifestyles and emergence of pathogens.</title>
        <authorList>
            <person name="Haridas S."/>
            <person name="Albert R."/>
            <person name="Binder M."/>
            <person name="Bloem J."/>
            <person name="Labutti K."/>
            <person name="Salamov A."/>
            <person name="Andreopoulos B."/>
            <person name="Baker S."/>
            <person name="Barry K."/>
            <person name="Bills G."/>
            <person name="Bluhm B."/>
            <person name="Cannon C."/>
            <person name="Castanera R."/>
            <person name="Culley D."/>
            <person name="Daum C."/>
            <person name="Ezra D."/>
            <person name="Gonzalez J."/>
            <person name="Henrissat B."/>
            <person name="Kuo A."/>
            <person name="Liang C."/>
            <person name="Lipzen A."/>
            <person name="Lutzoni F."/>
            <person name="Magnuson J."/>
            <person name="Mondo S."/>
            <person name="Nolan M."/>
            <person name="Ohm R."/>
            <person name="Pangilinan J."/>
            <person name="Park H.-J."/>
            <person name="Ramirez L."/>
            <person name="Alfaro M."/>
            <person name="Sun H."/>
            <person name="Tritt A."/>
            <person name="Yoshinaga Y."/>
            <person name="Zwiers L.-H."/>
            <person name="Turgeon B."/>
            <person name="Goodwin S."/>
            <person name="Spatafora J."/>
            <person name="Crous P."/>
            <person name="Grigoriev I."/>
        </authorList>
    </citation>
    <scope>NUCLEOTIDE SEQUENCE</scope>
    <source>
        <strain evidence="1">CBS 122367</strain>
    </source>
</reference>
<evidence type="ECO:0000313" key="1">
    <source>
        <dbReference type="EMBL" id="KAF2675897.1"/>
    </source>
</evidence>
<dbReference type="Proteomes" id="UP000799291">
    <property type="component" value="Unassembled WGS sequence"/>
</dbReference>
<gene>
    <name evidence="1" type="ORF">K458DRAFT_410867</name>
</gene>
<sequence>MQLTTSLAVSLWRRPLSSLQPQQLLLMPSAPSLTYSSNFVKVSSMNASLKCSRFHKCVLMYVAVFGYISVRKESPPSKKAFHYLYIESSYPEISTAQTPFSGRINPVSPFAAVLLIGIILLVGTFEPSCNPPTFRPPVDRARQVSFLQLMSRATETHTVRRRAARKPRKIFSTRSRALMKGKESRQPVRRLMKHAISNFWLRWTPVKKLEGSWIEA</sequence>
<name>A0A6G1ICD3_9PLEO</name>
<dbReference type="EMBL" id="MU005645">
    <property type="protein sequence ID" value="KAF2675897.1"/>
    <property type="molecule type" value="Genomic_DNA"/>
</dbReference>
<accession>A0A6G1ICD3</accession>
<proteinExistence type="predicted"/>
<protein>
    <submittedName>
        <fullName evidence="1">Uncharacterized protein</fullName>
    </submittedName>
</protein>
<evidence type="ECO:0000313" key="2">
    <source>
        <dbReference type="Proteomes" id="UP000799291"/>
    </source>
</evidence>
<keyword evidence="2" id="KW-1185">Reference proteome</keyword>